<dbReference type="EMBL" id="QGNW01000466">
    <property type="protein sequence ID" value="RVW70367.1"/>
    <property type="molecule type" value="Genomic_DNA"/>
</dbReference>
<accession>A0A438GDT1</accession>
<dbReference type="Proteomes" id="UP000288805">
    <property type="component" value="Unassembled WGS sequence"/>
</dbReference>
<name>A0A438GDT1_VITVI</name>
<dbReference type="KEGG" id="vvi:100853176"/>
<gene>
    <name evidence="3" type="ORF">CK203_060563</name>
</gene>
<dbReference type="SUPFAM" id="SSF47699">
    <property type="entry name" value="Bifunctional inhibitor/lipid-transfer protein/seed storage 2S albumin"/>
    <property type="match status" value="1"/>
</dbReference>
<organism evidence="3 4">
    <name type="scientific">Vitis vinifera</name>
    <name type="common">Grape</name>
    <dbReference type="NCBI Taxonomy" id="29760"/>
    <lineage>
        <taxon>Eukaryota</taxon>
        <taxon>Viridiplantae</taxon>
        <taxon>Streptophyta</taxon>
        <taxon>Embryophyta</taxon>
        <taxon>Tracheophyta</taxon>
        <taxon>Spermatophyta</taxon>
        <taxon>Magnoliopsida</taxon>
        <taxon>eudicotyledons</taxon>
        <taxon>Gunneridae</taxon>
        <taxon>Pentapetalae</taxon>
        <taxon>rosids</taxon>
        <taxon>Vitales</taxon>
        <taxon>Vitaceae</taxon>
        <taxon>Viteae</taxon>
        <taxon>Vitis</taxon>
    </lineage>
</organism>
<keyword evidence="1" id="KW-0732">Signal</keyword>
<feature type="signal peptide" evidence="1">
    <location>
        <begin position="1"/>
        <end position="31"/>
    </location>
</feature>
<protein>
    <recommendedName>
        <fullName evidence="2">Bifunctional inhibitor/plant lipid transfer protein/seed storage helical domain-containing protein</fullName>
    </recommendedName>
</protein>
<dbReference type="Pfam" id="PF14368">
    <property type="entry name" value="LTP_2"/>
    <property type="match status" value="1"/>
</dbReference>
<dbReference type="PANTHER" id="PTHR33286">
    <property type="entry name" value="BIFUNCTIONAL INHIBITOR/LIPID-TRANSFER PROTEIN/SEED STORAGE 2S ALBUMIN SUPERFAMILY PROTEIN"/>
    <property type="match status" value="1"/>
</dbReference>
<proteinExistence type="predicted"/>
<evidence type="ECO:0000259" key="2">
    <source>
        <dbReference type="Pfam" id="PF14368"/>
    </source>
</evidence>
<dbReference type="InterPro" id="IPR036312">
    <property type="entry name" value="Bifun_inhib/LTP/seed_sf"/>
</dbReference>
<dbReference type="PANTHER" id="PTHR33286:SF32">
    <property type="entry name" value="BIFUNCTIONAL INHIBITOR_PLANT LIPID TRANSFER PROTEIN_SEED STORAGE HELICAL DOMAIN-CONTAINING PROTEIN"/>
    <property type="match status" value="1"/>
</dbReference>
<evidence type="ECO:0000256" key="1">
    <source>
        <dbReference type="SAM" id="SignalP"/>
    </source>
</evidence>
<feature type="domain" description="Bifunctional inhibitor/plant lipid transfer protein/seed storage helical" evidence="2">
    <location>
        <begin position="19"/>
        <end position="108"/>
    </location>
</feature>
<feature type="chain" id="PRO_5019213370" description="Bifunctional inhibitor/plant lipid transfer protein/seed storage helical domain-containing protein" evidence="1">
    <location>
        <begin position="32"/>
        <end position="114"/>
    </location>
</feature>
<dbReference type="Gramene" id="Vitis02g00759.t01">
    <property type="protein sequence ID" value="Vitis02g00759.t01.CDS"/>
    <property type="gene ID" value="Vitis02g00759"/>
</dbReference>
<dbReference type="InterPro" id="IPR016140">
    <property type="entry name" value="Bifunc_inhib/LTP/seed_store"/>
</dbReference>
<dbReference type="AlphaFoldDB" id="A0A438GDT1"/>
<reference evidence="3 4" key="1">
    <citation type="journal article" date="2018" name="PLoS Genet.">
        <title>Population sequencing reveals clonal diversity and ancestral inbreeding in the grapevine cultivar Chardonnay.</title>
        <authorList>
            <person name="Roach M.J."/>
            <person name="Johnson D.L."/>
            <person name="Bohlmann J."/>
            <person name="van Vuuren H.J."/>
            <person name="Jones S.J."/>
            <person name="Pretorius I.S."/>
            <person name="Schmidt S.A."/>
            <person name="Borneman A.R."/>
        </authorList>
    </citation>
    <scope>NUCLEOTIDE SEQUENCE [LARGE SCALE GENOMIC DNA]</scope>
    <source>
        <strain evidence="4">cv. Chardonnay</strain>
        <tissue evidence="3">Leaf</tissue>
    </source>
</reference>
<evidence type="ECO:0000313" key="3">
    <source>
        <dbReference type="EMBL" id="RVW70367.1"/>
    </source>
</evidence>
<sequence length="114" mass="12287">MAGVMKGKAWGLGILMMVVVLGVWEVRMASAAVSAAKCKEERRLGINACKAVVYGKSPTPACCHRMRVTHLGCVCSVITPKLAALVDVNRMIELVKGCGRKLPRHYKCGSITFP</sequence>
<evidence type="ECO:0000313" key="4">
    <source>
        <dbReference type="Proteomes" id="UP000288805"/>
    </source>
</evidence>
<dbReference type="Gene3D" id="1.10.110.10">
    <property type="entry name" value="Plant lipid-transfer and hydrophobic proteins"/>
    <property type="match status" value="1"/>
</dbReference>
<comment type="caution">
    <text evidence="3">The sequence shown here is derived from an EMBL/GenBank/DDBJ whole genome shotgun (WGS) entry which is preliminary data.</text>
</comment>